<reference evidence="1 2" key="1">
    <citation type="submission" date="2018-07" db="EMBL/GenBank/DDBJ databases">
        <title>The molecular basis for the intramolecular migration of carboxyl group in the catabolism of para-hydroxybenzoate via gentisate.</title>
        <authorList>
            <person name="Zhao H."/>
            <person name="Xu Y."/>
            <person name="Lin S."/>
            <person name="Spain J.C."/>
            <person name="Zhou N.-Y."/>
        </authorList>
    </citation>
    <scope>NUCLEOTIDE SEQUENCE [LARGE SCALE GENOMIC DNA]</scope>
    <source>
        <strain evidence="1 2">PHB-7a</strain>
    </source>
</reference>
<proteinExistence type="predicted"/>
<organism evidence="1 2">
    <name type="scientific">Peribacillus butanolivorans</name>
    <dbReference type="NCBI Taxonomy" id="421767"/>
    <lineage>
        <taxon>Bacteria</taxon>
        <taxon>Bacillati</taxon>
        <taxon>Bacillota</taxon>
        <taxon>Bacilli</taxon>
        <taxon>Bacillales</taxon>
        <taxon>Bacillaceae</taxon>
        <taxon>Peribacillus</taxon>
    </lineage>
</organism>
<keyword evidence="2" id="KW-1185">Reference proteome</keyword>
<evidence type="ECO:0000313" key="2">
    <source>
        <dbReference type="Proteomes" id="UP000260457"/>
    </source>
</evidence>
<dbReference type="EMBL" id="CP030926">
    <property type="protein sequence ID" value="AXN39717.1"/>
    <property type="molecule type" value="Genomic_DNA"/>
</dbReference>
<accession>A0ABN5N921</accession>
<evidence type="ECO:0000313" key="1">
    <source>
        <dbReference type="EMBL" id="AXN39717.1"/>
    </source>
</evidence>
<sequence length="60" mass="7059">MEREFVRLKVEEAGHLNIATKSKYLKDSYSNLVDSLPKLWMKIKEFLLNHKKTPILSITL</sequence>
<gene>
    <name evidence="1" type="ORF">DTO10_16010</name>
</gene>
<dbReference type="Proteomes" id="UP000260457">
    <property type="component" value="Chromosome"/>
</dbReference>
<evidence type="ECO:0008006" key="3">
    <source>
        <dbReference type="Google" id="ProtNLM"/>
    </source>
</evidence>
<name>A0ABN5N921_9BACI</name>
<protein>
    <recommendedName>
        <fullName evidence="3">Integrase</fullName>
    </recommendedName>
</protein>